<evidence type="ECO:0000256" key="12">
    <source>
        <dbReference type="ARBA" id="ARBA00022777"/>
    </source>
</evidence>
<evidence type="ECO:0000256" key="3">
    <source>
        <dbReference type="ARBA" id="ARBA00021740"/>
    </source>
</evidence>
<evidence type="ECO:0000256" key="4">
    <source>
        <dbReference type="ARBA" id="ARBA00022543"/>
    </source>
</evidence>
<keyword evidence="14" id="KW-0157">Chromophore</keyword>
<evidence type="ECO:0000256" key="11">
    <source>
        <dbReference type="ARBA" id="ARBA00022741"/>
    </source>
</evidence>
<dbReference type="AlphaFoldDB" id="A0A370KNT0"/>
<dbReference type="PANTHER" id="PTHR41523">
    <property type="entry name" value="TWO-COMPONENT SYSTEM SENSOR PROTEIN"/>
    <property type="match status" value="1"/>
</dbReference>
<evidence type="ECO:0000256" key="5">
    <source>
        <dbReference type="ARBA" id="ARBA00022553"/>
    </source>
</evidence>
<reference evidence="19 20" key="1">
    <citation type="submission" date="2017-03" db="EMBL/GenBank/DDBJ databases">
        <title>Genome analysis of Rhizobial strains effectives or ineffectives for nitrogen fixation isolated from bean seeds.</title>
        <authorList>
            <person name="Peralta H."/>
            <person name="Aguilar-Vera A."/>
            <person name="Mora Y."/>
            <person name="Vargas-Lagunas C."/>
            <person name="Girard L."/>
            <person name="Mora J."/>
        </authorList>
    </citation>
    <scope>NUCLEOTIDE SEQUENCE [LARGE SCALE GENOMIC DNA]</scope>
    <source>
        <strain evidence="19 20">CCGM3</strain>
    </source>
</reference>
<keyword evidence="13" id="KW-0067">ATP-binding</keyword>
<sequence length="1039" mass="115618">MSFGLIRGAQRGIAIRLLACLAKSLSDAPFAQQLRNYLEQVALYIVSMGDFMVTEACSVLDVQEQRAAWKGFDESEAHYRRIFDGAHVALWDQDFSRLVARLEELRADGVDDIRGYFQMHPEATAGAVKLVRVRDVNVYAMELFEAHDKVELTGDLGATFLPETSEVFLDEIVALWEGRKRFESEAHVRTLKGQHLEILLTIAWEGKNCEHSLVSILDISRQKAVQRRFQTLNNVAHIVSSDLELERVVQAVTDNATSLSGAEFGAFFYNLNDAKGERLTLYTLSGAPREAFERFGVPRNTNVFEPTFRGEGIVRSDDIRKDARYGHNEPHHGMPKGHLPVVSYLAVPVVSRSSEVLGGLFFGHSRPGVFTKETEEIVAGIAAHAAMAIDNARLLRTVQNELEHRQQAELAARRLASIVESSQDAIISKGLDGVIASWNQGAERLFGYTAAEIVGRPVTTLFPDELLAEEADIIDRIRSGQRIEHYETVRIHKDGTPIDISLTISPLKDAEGRIIGASKIARDISDRKRAEKALAQRTAEQAVLHRMTDRLYHGSELQLAFDAALDAITSALGCARASILLFDDQKVMRFVAWRGLSQAYRYAVDGHSPWTAETTDATPMYVSTLDEADLTTELRTTIEAEKIGALAFIPLFGEGRVTGKFMAYYDQPHTFSTEEETVAVAIARQLGFAIQRVRSEQSRLRAEEGLRESEQRLQLALEAGGMGAWEWDLTSGKIIWSPGLELIHGRQPGSFDGSFSDFKRDIHPDDIAEVESAIQTAAAKREPYHAIYRALLPDGEQRWLEAFGRCFEESNGALKKLSGICMDITARKQAEEQREILIAELSHRVKNTLATVTAIARQSFSSSAREDCRSFEARIRALAQTHGRLAETEWYGVSLRTILDDELSPFRREDGQNIRMAGPLVSLPPKPALALGLAFHELATNAAKYGSFSDANGYVSVDWELHDDGLRLQWTEHGGPLVDPPTRSGFGRLLLEKILAADLNGTVDIDYDRQGVRCSLSLPVRDRRQAVGEQRVKVRGAEI</sequence>
<evidence type="ECO:0000256" key="15">
    <source>
        <dbReference type="ARBA" id="ARBA00023026"/>
    </source>
</evidence>
<dbReference type="GO" id="GO:0009881">
    <property type="term" value="F:photoreceptor activity"/>
    <property type="evidence" value="ECO:0007669"/>
    <property type="project" value="UniProtKB-KW"/>
</dbReference>
<dbReference type="Pfam" id="PF13185">
    <property type="entry name" value="GAF_2"/>
    <property type="match status" value="2"/>
</dbReference>
<dbReference type="GO" id="GO:0004673">
    <property type="term" value="F:protein histidine kinase activity"/>
    <property type="evidence" value="ECO:0007669"/>
    <property type="project" value="UniProtKB-EC"/>
</dbReference>
<evidence type="ECO:0000256" key="14">
    <source>
        <dbReference type="ARBA" id="ARBA00022991"/>
    </source>
</evidence>
<dbReference type="Pfam" id="PF13426">
    <property type="entry name" value="PAS_9"/>
    <property type="match status" value="1"/>
</dbReference>
<dbReference type="GO" id="GO:0005524">
    <property type="term" value="F:ATP binding"/>
    <property type="evidence" value="ECO:0007669"/>
    <property type="project" value="UniProtKB-KW"/>
</dbReference>
<evidence type="ECO:0000256" key="16">
    <source>
        <dbReference type="ARBA" id="ARBA00023170"/>
    </source>
</evidence>
<dbReference type="Gene3D" id="3.30.450.40">
    <property type="match status" value="2"/>
</dbReference>
<organism evidence="19 20">
    <name type="scientific">Rhizobium grahamii</name>
    <dbReference type="NCBI Taxonomy" id="1120045"/>
    <lineage>
        <taxon>Bacteria</taxon>
        <taxon>Pseudomonadati</taxon>
        <taxon>Pseudomonadota</taxon>
        <taxon>Alphaproteobacteria</taxon>
        <taxon>Hyphomicrobiales</taxon>
        <taxon>Rhizobiaceae</taxon>
        <taxon>Rhizobium/Agrobacterium group</taxon>
        <taxon>Rhizobium</taxon>
    </lineage>
</organism>
<keyword evidence="7" id="KW-0285">Flavoprotein</keyword>
<evidence type="ECO:0000313" key="19">
    <source>
        <dbReference type="EMBL" id="RDJ10560.1"/>
    </source>
</evidence>
<evidence type="ECO:0000256" key="6">
    <source>
        <dbReference type="ARBA" id="ARBA00022606"/>
    </source>
</evidence>
<comment type="caution">
    <text evidence="19">The sequence shown here is derived from an EMBL/GenBank/DDBJ whole genome shotgun (WGS) entry which is preliminary data.</text>
</comment>
<dbReference type="PANTHER" id="PTHR41523:SF8">
    <property type="entry name" value="ETHYLENE RESPONSE SENSOR PROTEIN"/>
    <property type="match status" value="1"/>
</dbReference>
<evidence type="ECO:0000256" key="10">
    <source>
        <dbReference type="ARBA" id="ARBA00022737"/>
    </source>
</evidence>
<dbReference type="Gene3D" id="3.30.565.10">
    <property type="entry name" value="Histidine kinase-like ATPase, C-terminal domain"/>
    <property type="match status" value="1"/>
</dbReference>
<keyword evidence="8" id="KW-0288">FMN</keyword>
<comment type="catalytic activity">
    <reaction evidence="1">
        <text>ATP + protein L-histidine = ADP + protein N-phospho-L-histidine.</text>
        <dbReference type="EC" id="2.7.13.3"/>
    </reaction>
</comment>
<dbReference type="SUPFAM" id="SSF55785">
    <property type="entry name" value="PYP-like sensor domain (PAS domain)"/>
    <property type="match status" value="2"/>
</dbReference>
<keyword evidence="10" id="KW-0677">Repeat</keyword>
<keyword evidence="4" id="KW-0600">Photoreceptor protein</keyword>
<dbReference type="PROSITE" id="PS50113">
    <property type="entry name" value="PAC"/>
    <property type="match status" value="2"/>
</dbReference>
<dbReference type="Proteomes" id="UP000254939">
    <property type="component" value="Unassembled WGS sequence"/>
</dbReference>
<gene>
    <name evidence="19" type="ORF">B5K06_16155</name>
</gene>
<dbReference type="Gene3D" id="2.10.70.100">
    <property type="match status" value="1"/>
</dbReference>
<evidence type="ECO:0000256" key="7">
    <source>
        <dbReference type="ARBA" id="ARBA00022630"/>
    </source>
</evidence>
<evidence type="ECO:0000256" key="8">
    <source>
        <dbReference type="ARBA" id="ARBA00022643"/>
    </source>
</evidence>
<dbReference type="Pfam" id="PF08447">
    <property type="entry name" value="PAS_3"/>
    <property type="match status" value="1"/>
</dbReference>
<evidence type="ECO:0000259" key="17">
    <source>
        <dbReference type="PROSITE" id="PS50112"/>
    </source>
</evidence>
<dbReference type="SMART" id="SM00065">
    <property type="entry name" value="GAF"/>
    <property type="match status" value="2"/>
</dbReference>
<evidence type="ECO:0000259" key="18">
    <source>
        <dbReference type="PROSITE" id="PS50113"/>
    </source>
</evidence>
<dbReference type="InterPro" id="IPR013655">
    <property type="entry name" value="PAS_fold_3"/>
</dbReference>
<feature type="domain" description="PAS" evidence="17">
    <location>
        <begin position="411"/>
        <end position="481"/>
    </location>
</feature>
<dbReference type="InterPro" id="IPR011102">
    <property type="entry name" value="Sig_transdc_His_kinase_HWE"/>
</dbReference>
<dbReference type="NCBIfam" id="TIGR00229">
    <property type="entry name" value="sensory_box"/>
    <property type="match status" value="2"/>
</dbReference>
<dbReference type="EMBL" id="NAAC01000016">
    <property type="protein sequence ID" value="RDJ10560.1"/>
    <property type="molecule type" value="Genomic_DNA"/>
</dbReference>
<dbReference type="InterPro" id="IPR000014">
    <property type="entry name" value="PAS"/>
</dbReference>
<keyword evidence="12" id="KW-0418">Kinase</keyword>
<evidence type="ECO:0000256" key="13">
    <source>
        <dbReference type="ARBA" id="ARBA00022840"/>
    </source>
</evidence>
<dbReference type="SMART" id="SM00911">
    <property type="entry name" value="HWE_HK"/>
    <property type="match status" value="1"/>
</dbReference>
<dbReference type="PROSITE" id="PS50112">
    <property type="entry name" value="PAS"/>
    <property type="match status" value="1"/>
</dbReference>
<keyword evidence="9" id="KW-0808">Transferase</keyword>
<dbReference type="SMART" id="SM00091">
    <property type="entry name" value="PAS"/>
    <property type="match status" value="2"/>
</dbReference>
<evidence type="ECO:0000256" key="1">
    <source>
        <dbReference type="ARBA" id="ARBA00000085"/>
    </source>
</evidence>
<dbReference type="InterPro" id="IPR003018">
    <property type="entry name" value="GAF"/>
</dbReference>
<evidence type="ECO:0000313" key="20">
    <source>
        <dbReference type="Proteomes" id="UP000254939"/>
    </source>
</evidence>
<dbReference type="InterPro" id="IPR001610">
    <property type="entry name" value="PAC"/>
</dbReference>
<dbReference type="CDD" id="cd00130">
    <property type="entry name" value="PAS"/>
    <property type="match status" value="2"/>
</dbReference>
<name>A0A370KNT0_9HYPH</name>
<dbReference type="SUPFAM" id="SSF55874">
    <property type="entry name" value="ATPase domain of HSP90 chaperone/DNA topoisomerase II/histidine kinase"/>
    <property type="match status" value="1"/>
</dbReference>
<dbReference type="SMART" id="SM00086">
    <property type="entry name" value="PAC"/>
    <property type="match status" value="2"/>
</dbReference>
<accession>A0A370KNT0</accession>
<keyword evidence="6" id="KW-0716">Sensory transduction</keyword>
<dbReference type="InterPro" id="IPR036890">
    <property type="entry name" value="HATPase_C_sf"/>
</dbReference>
<evidence type="ECO:0000256" key="2">
    <source>
        <dbReference type="ARBA" id="ARBA00012438"/>
    </source>
</evidence>
<dbReference type="InterPro" id="IPR035965">
    <property type="entry name" value="PAS-like_dom_sf"/>
</dbReference>
<dbReference type="InterPro" id="IPR029016">
    <property type="entry name" value="GAF-like_dom_sf"/>
</dbReference>
<keyword evidence="11" id="KW-0547">Nucleotide-binding</keyword>
<evidence type="ECO:0000256" key="9">
    <source>
        <dbReference type="ARBA" id="ARBA00022679"/>
    </source>
</evidence>
<dbReference type="Pfam" id="PF07536">
    <property type="entry name" value="HWE_HK"/>
    <property type="match status" value="1"/>
</dbReference>
<keyword evidence="15" id="KW-0843">Virulence</keyword>
<dbReference type="InterPro" id="IPR000700">
    <property type="entry name" value="PAS-assoc_C"/>
</dbReference>
<proteinExistence type="predicted"/>
<keyword evidence="5" id="KW-0597">Phosphoprotein</keyword>
<keyword evidence="16" id="KW-0675">Receptor</keyword>
<feature type="domain" description="PAC" evidence="18">
    <location>
        <begin position="784"/>
        <end position="836"/>
    </location>
</feature>
<dbReference type="EC" id="2.7.13.3" evidence="2"/>
<dbReference type="SUPFAM" id="SSF55781">
    <property type="entry name" value="GAF domain-like"/>
    <property type="match status" value="2"/>
</dbReference>
<dbReference type="Gene3D" id="3.30.450.20">
    <property type="entry name" value="PAS domain"/>
    <property type="match status" value="2"/>
</dbReference>
<feature type="domain" description="PAC" evidence="18">
    <location>
        <begin position="484"/>
        <end position="536"/>
    </location>
</feature>
<protein>
    <recommendedName>
        <fullName evidence="3">Blue-light-activated histidine kinase</fullName>
        <ecNumber evidence="2">2.7.13.3</ecNumber>
    </recommendedName>
</protein>